<reference evidence="3" key="1">
    <citation type="journal article" date="2013" name="Nat. Genet.">
        <title>The duck genome and transcriptome provide insight into an avian influenza virus reservoir species.</title>
        <authorList>
            <person name="Huang Y."/>
            <person name="Li Y."/>
            <person name="Burt D.W."/>
            <person name="Chen H."/>
            <person name="Zhang Y."/>
            <person name="Qian W."/>
            <person name="Kim H."/>
            <person name="Gan S."/>
            <person name="Zhao Y."/>
            <person name="Li J."/>
            <person name="Yi K."/>
            <person name="Feng H."/>
            <person name="Zhu P."/>
            <person name="Li B."/>
            <person name="Liu Q."/>
            <person name="Fairley S."/>
            <person name="Magor K.E."/>
            <person name="Du Z."/>
            <person name="Hu X."/>
            <person name="Goodman L."/>
            <person name="Tafer H."/>
            <person name="Vignal A."/>
            <person name="Lee T."/>
            <person name="Kim K.W."/>
            <person name="Sheng Z."/>
            <person name="An Y."/>
            <person name="Searle S."/>
            <person name="Herrero J."/>
            <person name="Groenen M.A."/>
            <person name="Crooijmans R.P."/>
            <person name="Faraut T."/>
            <person name="Cai Q."/>
            <person name="Webster R.G."/>
            <person name="Aldridge J.R."/>
            <person name="Warren W.C."/>
            <person name="Bartschat S."/>
            <person name="Kehr S."/>
            <person name="Marz M."/>
            <person name="Stadler P.F."/>
            <person name="Smith J."/>
            <person name="Kraus R.H."/>
            <person name="Zhao Y."/>
            <person name="Ren L."/>
            <person name="Fei J."/>
            <person name="Morisson M."/>
            <person name="Kaiser P."/>
            <person name="Griffin D.K."/>
            <person name="Rao M."/>
            <person name="Pitel F."/>
            <person name="Wang J."/>
            <person name="Li N."/>
        </authorList>
    </citation>
    <scope>NUCLEOTIDE SEQUENCE [LARGE SCALE GENOMIC DNA]</scope>
</reference>
<name>R0JYK5_ANAPL</name>
<accession>R0JYK5</accession>
<dbReference type="Proteomes" id="UP000296049">
    <property type="component" value="Unassembled WGS sequence"/>
</dbReference>
<evidence type="ECO:0000256" key="1">
    <source>
        <dbReference type="SAM" id="MobiDB-lite"/>
    </source>
</evidence>
<evidence type="ECO:0000313" key="3">
    <source>
        <dbReference type="Proteomes" id="UP000296049"/>
    </source>
</evidence>
<gene>
    <name evidence="2" type="ORF">Anapl_11271</name>
</gene>
<organism evidence="2 3">
    <name type="scientific">Anas platyrhynchos</name>
    <name type="common">Mallard</name>
    <name type="synonym">Anas boschas</name>
    <dbReference type="NCBI Taxonomy" id="8839"/>
    <lineage>
        <taxon>Eukaryota</taxon>
        <taxon>Metazoa</taxon>
        <taxon>Chordata</taxon>
        <taxon>Craniata</taxon>
        <taxon>Vertebrata</taxon>
        <taxon>Euteleostomi</taxon>
        <taxon>Archelosauria</taxon>
        <taxon>Archosauria</taxon>
        <taxon>Dinosauria</taxon>
        <taxon>Saurischia</taxon>
        <taxon>Theropoda</taxon>
        <taxon>Coelurosauria</taxon>
        <taxon>Aves</taxon>
        <taxon>Neognathae</taxon>
        <taxon>Galloanserae</taxon>
        <taxon>Anseriformes</taxon>
        <taxon>Anatidae</taxon>
        <taxon>Anatinae</taxon>
        <taxon>Anas</taxon>
    </lineage>
</organism>
<proteinExistence type="predicted"/>
<protein>
    <submittedName>
        <fullName evidence="2">Uncharacterized protein</fullName>
    </submittedName>
</protein>
<dbReference type="EMBL" id="KB742932">
    <property type="protein sequence ID" value="EOB02691.1"/>
    <property type="molecule type" value="Genomic_DNA"/>
</dbReference>
<feature type="region of interest" description="Disordered" evidence="1">
    <location>
        <begin position="411"/>
        <end position="437"/>
    </location>
</feature>
<keyword evidence="3" id="KW-1185">Reference proteome</keyword>
<evidence type="ECO:0000313" key="2">
    <source>
        <dbReference type="EMBL" id="EOB02691.1"/>
    </source>
</evidence>
<sequence>MILRKPQLLFQELPTMENSAQPLASCSSAEPSSLTEKALCSPSRPVHLHLLDSHTQSANLRDYLWKYGIQSHSVCKSQGPFAPYGNTHRERINFFSSVIYVMINLVVDAQTPYEGTFASWRLTSAIFGQTRLLDPFEWLSAASERVLLPSALRHVLADTGVTHRATQGDFGELLPCSPPAAAHRYTAATGEQFFTFRLLKRTEWEKKTRTKRADTGFTFYGSFALVAPEALLSPSCTLSGIASLDVKSEALLLPITYVYLCEERKRCSVVEILPGAKDCVCTAQSALLGGIMLLESLSEILFQPVACKGWMSGGDDVAAASTPCSQRGRTGPKHVVLPVRHQPQRQRCSWPLNLQGLLCCNNIQILQRGGCDPADVLKWKTYEIQAEPASPGLLAGILELASPVPTLILTPDPAGKPWGTSRAPVRGGSPRAAVGSAHSPGRAALVEDVGSQLETWFCLTLGLLFITPGI</sequence>
<dbReference type="AlphaFoldDB" id="R0JYK5"/>